<dbReference type="InterPro" id="IPR001867">
    <property type="entry name" value="OmpR/PhoB-type_DNA-bd"/>
</dbReference>
<gene>
    <name evidence="6" type="ORF">CWC19_18845</name>
    <name evidence="7" type="ORF">CWC20_20470</name>
</gene>
<evidence type="ECO:0000259" key="5">
    <source>
        <dbReference type="PROSITE" id="PS51755"/>
    </source>
</evidence>
<reference evidence="9" key="2">
    <citation type="submission" date="2019-06" db="EMBL/GenBank/DDBJ databases">
        <title>Co-occurence of chitin degradation, pigmentation and bioactivity in marine Pseudoalteromonas.</title>
        <authorList>
            <person name="Sonnenschein E.C."/>
            <person name="Bech P.K."/>
        </authorList>
    </citation>
    <scope>NUCLEOTIDE SEQUENCE [LARGE SCALE GENOMIC DNA]</scope>
    <source>
        <strain evidence="9">S3790</strain>
        <strain evidence="7">S3895</strain>
    </source>
</reference>
<name>A0A5S3V026_9GAMM</name>
<feature type="transmembrane region" description="Helical" evidence="4">
    <location>
        <begin position="112"/>
        <end position="130"/>
    </location>
</feature>
<evidence type="ECO:0000256" key="1">
    <source>
        <dbReference type="ARBA" id="ARBA00009820"/>
    </source>
</evidence>
<dbReference type="SMART" id="SM00862">
    <property type="entry name" value="Trans_reg_C"/>
    <property type="match status" value="1"/>
</dbReference>
<dbReference type="Gene3D" id="1.10.10.10">
    <property type="entry name" value="Winged helix-like DNA-binding domain superfamily/Winged helix DNA-binding domain"/>
    <property type="match status" value="1"/>
</dbReference>
<organism evidence="6 9">
    <name type="scientific">Pseudoalteromonas aurantia</name>
    <dbReference type="NCBI Taxonomy" id="43654"/>
    <lineage>
        <taxon>Bacteria</taxon>
        <taxon>Pseudomonadati</taxon>
        <taxon>Pseudomonadota</taxon>
        <taxon>Gammaproteobacteria</taxon>
        <taxon>Alteromonadales</taxon>
        <taxon>Pseudoalteromonadaceae</taxon>
        <taxon>Pseudoalteromonas</taxon>
    </lineage>
</organism>
<dbReference type="Pfam" id="PF07676">
    <property type="entry name" value="PD40"/>
    <property type="match status" value="2"/>
</dbReference>
<dbReference type="AlphaFoldDB" id="A0A5S3V026"/>
<evidence type="ECO:0000313" key="6">
    <source>
        <dbReference type="EMBL" id="TMO63774.1"/>
    </source>
</evidence>
<dbReference type="InterPro" id="IPR011659">
    <property type="entry name" value="WD40"/>
</dbReference>
<evidence type="ECO:0000256" key="2">
    <source>
        <dbReference type="ARBA" id="ARBA00023125"/>
    </source>
</evidence>
<dbReference type="Proteomes" id="UP000307217">
    <property type="component" value="Unassembled WGS sequence"/>
</dbReference>
<dbReference type="PROSITE" id="PS51755">
    <property type="entry name" value="OMPR_PHOB"/>
    <property type="match status" value="1"/>
</dbReference>
<dbReference type="Pfam" id="PF00486">
    <property type="entry name" value="Trans_reg_C"/>
    <property type="match status" value="1"/>
</dbReference>
<reference evidence="8 9" key="1">
    <citation type="submission" date="2018-01" db="EMBL/GenBank/DDBJ databases">
        <authorList>
            <person name="Paulsen S."/>
            <person name="Gram L.K."/>
        </authorList>
    </citation>
    <scope>NUCLEOTIDE SEQUENCE [LARGE SCALE GENOMIC DNA]</scope>
    <source>
        <strain evidence="6 9">S3790</strain>
        <strain evidence="7 8">S3895</strain>
    </source>
</reference>
<dbReference type="InterPro" id="IPR016032">
    <property type="entry name" value="Sig_transdc_resp-reg_C-effctor"/>
</dbReference>
<dbReference type="RefSeq" id="WP_138593417.1">
    <property type="nucleotide sequence ID" value="NZ_PNBW01000164.1"/>
</dbReference>
<protein>
    <submittedName>
        <fullName evidence="6">TolB protein</fullName>
    </submittedName>
</protein>
<dbReference type="Proteomes" id="UP000307164">
    <property type="component" value="Unassembled WGS sequence"/>
</dbReference>
<dbReference type="OrthoDB" id="5693682at2"/>
<dbReference type="EMBL" id="PNBW01000164">
    <property type="protein sequence ID" value="TMO69600.1"/>
    <property type="molecule type" value="Genomic_DNA"/>
</dbReference>
<keyword evidence="8" id="KW-1185">Reference proteome</keyword>
<keyword evidence="4" id="KW-1133">Transmembrane helix</keyword>
<sequence length="664" mass="76258">MKRFKIGEFDVDVSRCRISSGEYEIFLEPKVMDVLYYLFRYKGEVVSQEQIFTSVWPSSTFNPSSVQRCIALLRKALKEDSKCAKFLVTHPKRGYCLELPNNIIEKRRGTPCAYVLIGVVILGIWILFAPQSIKTDFSKLLPVTSHEANETFLSLSPNGKHLAFVRGEDLNQNIWLRELDSGQEAQLTHRSSVYYSLGWNPEGTALAYMENKRGRRVMSYMALDLIKLASKKTTYLREFSIFDVISGKLQWHSSNKIYFVEINQENNDTWMSAIDLISGEKQQLLNAKGQDWMKSLALSPDETHIVLGYEMGLNRYRVDLINTKTLSMSNLVQVEDSIQGLSWHPSGESVLISNRTKLQLVDMQGELSVIDFNNYKFIRDAQFNPTGSEIFMELRNVDVDILRKTKAAPKEFETLVDTSSLDFLPIFSPDDKRFVFESHRAGLKQLYIYENGQQRMVFSNPNNEELFGVVWTPDSTEVITASKDKLFKVNVKSATFEEFSHSHQPFSLRQHFHNESAVLISYRADDGVTFHLAKLDLKTLDLVTYQTEGERLVCYSMALDPKDQIYFSNSNNVFRISSNLKQEHVWSAIDEHISGLRVTDNTLTLRLDQENTFKLVTINMESGISDVIHRGTENGDMLINTSHDEQQFLYLSKPERTSNLVRLQ</sequence>
<proteinExistence type="inferred from homology"/>
<accession>A0A5S3V026</accession>
<feature type="domain" description="OmpR/PhoB-type" evidence="5">
    <location>
        <begin position="1"/>
        <end position="99"/>
    </location>
</feature>
<dbReference type="GO" id="GO:0003677">
    <property type="term" value="F:DNA binding"/>
    <property type="evidence" value="ECO:0007669"/>
    <property type="project" value="UniProtKB-UniRule"/>
</dbReference>
<keyword evidence="4" id="KW-0812">Transmembrane</keyword>
<evidence type="ECO:0000256" key="3">
    <source>
        <dbReference type="PROSITE-ProRule" id="PRU01091"/>
    </source>
</evidence>
<dbReference type="GO" id="GO:0000160">
    <property type="term" value="P:phosphorelay signal transduction system"/>
    <property type="evidence" value="ECO:0007669"/>
    <property type="project" value="InterPro"/>
</dbReference>
<keyword evidence="2 3" id="KW-0238">DNA-binding</keyword>
<dbReference type="EMBL" id="PNBX01000115">
    <property type="protein sequence ID" value="TMO63774.1"/>
    <property type="molecule type" value="Genomic_DNA"/>
</dbReference>
<evidence type="ECO:0000313" key="8">
    <source>
        <dbReference type="Proteomes" id="UP000307164"/>
    </source>
</evidence>
<comment type="similarity">
    <text evidence="1">Belongs to the TolB family.</text>
</comment>
<dbReference type="SUPFAM" id="SSF82171">
    <property type="entry name" value="DPP6 N-terminal domain-like"/>
    <property type="match status" value="1"/>
</dbReference>
<dbReference type="Gene3D" id="2.120.10.30">
    <property type="entry name" value="TolB, C-terminal domain"/>
    <property type="match status" value="2"/>
</dbReference>
<dbReference type="GO" id="GO:0006355">
    <property type="term" value="P:regulation of DNA-templated transcription"/>
    <property type="evidence" value="ECO:0007669"/>
    <property type="project" value="InterPro"/>
</dbReference>
<dbReference type="SUPFAM" id="SSF50960">
    <property type="entry name" value="TolB, C-terminal domain"/>
    <property type="match status" value="1"/>
</dbReference>
<dbReference type="InterPro" id="IPR011042">
    <property type="entry name" value="6-blade_b-propeller_TolB-like"/>
</dbReference>
<evidence type="ECO:0000313" key="7">
    <source>
        <dbReference type="EMBL" id="TMO69600.1"/>
    </source>
</evidence>
<dbReference type="PANTHER" id="PTHR36842:SF1">
    <property type="entry name" value="PROTEIN TOLB"/>
    <property type="match status" value="1"/>
</dbReference>
<evidence type="ECO:0000256" key="4">
    <source>
        <dbReference type="SAM" id="Phobius"/>
    </source>
</evidence>
<dbReference type="PANTHER" id="PTHR36842">
    <property type="entry name" value="PROTEIN TOLB HOMOLOG"/>
    <property type="match status" value="1"/>
</dbReference>
<reference evidence="6" key="3">
    <citation type="submission" date="2019-09" db="EMBL/GenBank/DDBJ databases">
        <title>Co-occurence of chitin degradation, pigmentation and bioactivity in marine Pseudoalteromonas.</title>
        <authorList>
            <person name="Sonnenschein E.C."/>
            <person name="Bech P.K."/>
        </authorList>
    </citation>
    <scope>NUCLEOTIDE SEQUENCE</scope>
    <source>
        <strain evidence="6">S3790</strain>
        <strain evidence="8">S3895</strain>
    </source>
</reference>
<dbReference type="CDD" id="cd00383">
    <property type="entry name" value="trans_reg_C"/>
    <property type="match status" value="1"/>
</dbReference>
<dbReference type="SUPFAM" id="SSF46894">
    <property type="entry name" value="C-terminal effector domain of the bipartite response regulators"/>
    <property type="match status" value="1"/>
</dbReference>
<evidence type="ECO:0000313" key="9">
    <source>
        <dbReference type="Proteomes" id="UP000307217"/>
    </source>
</evidence>
<keyword evidence="4" id="KW-0472">Membrane</keyword>
<comment type="caution">
    <text evidence="6">The sequence shown here is derived from an EMBL/GenBank/DDBJ whole genome shotgun (WGS) entry which is preliminary data.</text>
</comment>
<dbReference type="InterPro" id="IPR036388">
    <property type="entry name" value="WH-like_DNA-bd_sf"/>
</dbReference>
<feature type="DNA-binding region" description="OmpR/PhoB-type" evidence="3">
    <location>
        <begin position="1"/>
        <end position="99"/>
    </location>
</feature>